<evidence type="ECO:0000259" key="1">
    <source>
        <dbReference type="Pfam" id="PF09834"/>
    </source>
</evidence>
<accession>A0A5N0TCM5</accession>
<dbReference type="Proteomes" id="UP000325372">
    <property type="component" value="Unassembled WGS sequence"/>
</dbReference>
<comment type="caution">
    <text evidence="2">The sequence shown here is derived from an EMBL/GenBank/DDBJ whole genome shotgun (WGS) entry which is preliminary data.</text>
</comment>
<proteinExistence type="predicted"/>
<keyword evidence="3" id="KW-1185">Reference proteome</keyword>
<organism evidence="2 3">
    <name type="scientific">Marinihelvus fidelis</name>
    <dbReference type="NCBI Taxonomy" id="2613842"/>
    <lineage>
        <taxon>Bacteria</taxon>
        <taxon>Pseudomonadati</taxon>
        <taxon>Pseudomonadota</taxon>
        <taxon>Gammaproteobacteria</taxon>
        <taxon>Chromatiales</taxon>
        <taxon>Wenzhouxiangellaceae</taxon>
        <taxon>Marinihelvus</taxon>
    </lineage>
</organism>
<dbReference type="AlphaFoldDB" id="A0A5N0TCM5"/>
<sequence>MHTTLKTATFAVTHFSVAFVVAWLLTGSLVIGGLVALVEPAVNTVAYAIHEKLWSRVRPSPPPKSTGFSVNAG</sequence>
<feature type="domain" description="DUF2061" evidence="1">
    <location>
        <begin position="5"/>
        <end position="55"/>
    </location>
</feature>
<gene>
    <name evidence="2" type="ORF">F3N42_05960</name>
</gene>
<dbReference type="InterPro" id="IPR018638">
    <property type="entry name" value="DUF2061_membrane"/>
</dbReference>
<protein>
    <submittedName>
        <fullName evidence="2">DUF2061 domain-containing protein</fullName>
    </submittedName>
</protein>
<dbReference type="RefSeq" id="WP_150863477.1">
    <property type="nucleotide sequence ID" value="NZ_VYXP01000003.1"/>
</dbReference>
<dbReference type="Pfam" id="PF09834">
    <property type="entry name" value="DUF2061"/>
    <property type="match status" value="1"/>
</dbReference>
<evidence type="ECO:0000313" key="3">
    <source>
        <dbReference type="Proteomes" id="UP000325372"/>
    </source>
</evidence>
<dbReference type="EMBL" id="VYXP01000003">
    <property type="protein sequence ID" value="KAA9132755.1"/>
    <property type="molecule type" value="Genomic_DNA"/>
</dbReference>
<name>A0A5N0TCM5_9GAMM</name>
<reference evidence="2 3" key="1">
    <citation type="submission" date="2019-09" db="EMBL/GenBank/DDBJ databases">
        <title>Wenzhouxiangella sp. Genome sequencing and assembly.</title>
        <authorList>
            <person name="Zhang R."/>
        </authorList>
    </citation>
    <scope>NUCLEOTIDE SEQUENCE [LARGE SCALE GENOMIC DNA]</scope>
    <source>
        <strain evidence="2 3">W260</strain>
    </source>
</reference>
<evidence type="ECO:0000313" key="2">
    <source>
        <dbReference type="EMBL" id="KAA9132755.1"/>
    </source>
</evidence>